<keyword evidence="1 7" id="KW-0444">Lipid biosynthesis</keyword>
<reference evidence="10 11" key="1">
    <citation type="submission" date="2019-12" db="EMBL/GenBank/DDBJ databases">
        <authorList>
            <person name="Li C."/>
            <person name="Zhao J."/>
        </authorList>
    </citation>
    <scope>NUCLEOTIDE SEQUENCE [LARGE SCALE GENOMIC DNA]</scope>
    <source>
        <strain evidence="10 11">NEAU-DD11</strain>
    </source>
</reference>
<gene>
    <name evidence="7 10" type="primary">lpxD</name>
    <name evidence="10" type="ORF">GPY61_19045</name>
</gene>
<dbReference type="EC" id="2.3.1.191" evidence="7"/>
<keyword evidence="11" id="KW-1185">Reference proteome</keyword>
<evidence type="ECO:0000256" key="6">
    <source>
        <dbReference type="ARBA" id="ARBA00023315"/>
    </source>
</evidence>
<dbReference type="Proteomes" id="UP000443353">
    <property type="component" value="Unassembled WGS sequence"/>
</dbReference>
<comment type="subunit">
    <text evidence="7">Homotrimer.</text>
</comment>
<evidence type="ECO:0000256" key="7">
    <source>
        <dbReference type="HAMAP-Rule" id="MF_00523"/>
    </source>
</evidence>
<proteinExistence type="inferred from homology"/>
<dbReference type="Gene3D" id="2.160.10.10">
    <property type="entry name" value="Hexapeptide repeat proteins"/>
    <property type="match status" value="1"/>
</dbReference>
<evidence type="ECO:0000256" key="5">
    <source>
        <dbReference type="ARBA" id="ARBA00023098"/>
    </source>
</evidence>
<dbReference type="InterPro" id="IPR011004">
    <property type="entry name" value="Trimer_LpxA-like_sf"/>
</dbReference>
<evidence type="ECO:0000256" key="8">
    <source>
        <dbReference type="SAM" id="Coils"/>
    </source>
</evidence>
<protein>
    <recommendedName>
        <fullName evidence="7">UDP-3-O-acylglucosamine N-acyltransferase</fullName>
        <ecNumber evidence="7">2.3.1.191</ecNumber>
    </recommendedName>
</protein>
<feature type="active site" description="Proton acceptor" evidence="7">
    <location>
        <position position="243"/>
    </location>
</feature>
<comment type="caution">
    <text evidence="10">The sequence shown here is derived from an EMBL/GenBank/DDBJ whole genome shotgun (WGS) entry which is preliminary data.</text>
</comment>
<dbReference type="GO" id="GO:0103118">
    <property type="term" value="F:UDP-3-O-[(3R)-3-hydroxyacyl]-glucosamine N-acyltransferase activity"/>
    <property type="evidence" value="ECO:0007669"/>
    <property type="project" value="UniProtKB-EC"/>
</dbReference>
<evidence type="ECO:0000313" key="10">
    <source>
        <dbReference type="EMBL" id="MVW62034.1"/>
    </source>
</evidence>
<evidence type="ECO:0000256" key="1">
    <source>
        <dbReference type="ARBA" id="ARBA00022516"/>
    </source>
</evidence>
<evidence type="ECO:0000259" key="9">
    <source>
        <dbReference type="Pfam" id="PF04613"/>
    </source>
</evidence>
<comment type="pathway">
    <text evidence="7">Bacterial outer membrane biogenesis; LPS lipid A biosynthesis.</text>
</comment>
<comment type="catalytic activity">
    <reaction evidence="7">
        <text>a UDP-3-O-[(3R)-3-hydroxyacyl]-alpha-D-glucosamine + a (3R)-hydroxyacyl-[ACP] = a UDP-2-N,3-O-bis[(3R)-3-hydroxyacyl]-alpha-D-glucosamine + holo-[ACP] + H(+)</text>
        <dbReference type="Rhea" id="RHEA:53836"/>
        <dbReference type="Rhea" id="RHEA-COMP:9685"/>
        <dbReference type="Rhea" id="RHEA-COMP:9945"/>
        <dbReference type="ChEBI" id="CHEBI:15378"/>
        <dbReference type="ChEBI" id="CHEBI:64479"/>
        <dbReference type="ChEBI" id="CHEBI:78827"/>
        <dbReference type="ChEBI" id="CHEBI:137740"/>
        <dbReference type="ChEBI" id="CHEBI:137748"/>
        <dbReference type="EC" id="2.3.1.191"/>
    </reaction>
</comment>
<dbReference type="InterPro" id="IPR007691">
    <property type="entry name" value="LpxD"/>
</dbReference>
<comment type="function">
    <text evidence="7">Catalyzes the N-acylation of UDP-3-O-acylglucosamine using 3-hydroxyacyl-ACP as the acyl donor. Is involved in the biosynthesis of lipid A, a phosphorylated glycolipid that anchors the lipopolysaccharide to the outer membrane of the cell.</text>
</comment>
<evidence type="ECO:0000256" key="3">
    <source>
        <dbReference type="ARBA" id="ARBA00022679"/>
    </source>
</evidence>
<dbReference type="PANTHER" id="PTHR43378">
    <property type="entry name" value="UDP-3-O-ACYLGLUCOSAMINE N-ACYLTRANSFERASE"/>
    <property type="match status" value="1"/>
</dbReference>
<dbReference type="SUPFAM" id="SSF51161">
    <property type="entry name" value="Trimeric LpxA-like enzymes"/>
    <property type="match status" value="1"/>
</dbReference>
<dbReference type="EMBL" id="WSES01000005">
    <property type="protein sequence ID" value="MVW62034.1"/>
    <property type="molecule type" value="Genomic_DNA"/>
</dbReference>
<evidence type="ECO:0000313" key="11">
    <source>
        <dbReference type="Proteomes" id="UP000443353"/>
    </source>
</evidence>
<keyword evidence="6 7" id="KW-0012">Acyltransferase</keyword>
<dbReference type="CDD" id="cd03352">
    <property type="entry name" value="LbH_LpxD"/>
    <property type="match status" value="1"/>
</dbReference>
<dbReference type="HAMAP" id="MF_00523">
    <property type="entry name" value="LpxD"/>
    <property type="match status" value="1"/>
</dbReference>
<dbReference type="InterPro" id="IPR020573">
    <property type="entry name" value="UDP_GlcNAc_AcTrfase_non-rep"/>
</dbReference>
<dbReference type="GO" id="GO:0016020">
    <property type="term" value="C:membrane"/>
    <property type="evidence" value="ECO:0007669"/>
    <property type="project" value="GOC"/>
</dbReference>
<dbReference type="AlphaFoldDB" id="A0A7X3G1Q7"/>
<dbReference type="Gene3D" id="3.40.1390.10">
    <property type="entry name" value="MurE/MurF, N-terminal domain"/>
    <property type="match status" value="1"/>
</dbReference>
<feature type="domain" description="UDP-3-O-[3-hydroxymyristoyl] glucosamine N-acyltransferase non-repeat region" evidence="9">
    <location>
        <begin position="21"/>
        <end position="91"/>
    </location>
</feature>
<dbReference type="PANTHER" id="PTHR43378:SF2">
    <property type="entry name" value="UDP-3-O-ACYLGLUCOSAMINE N-ACYLTRANSFERASE 1, MITOCHONDRIAL-RELATED"/>
    <property type="match status" value="1"/>
</dbReference>
<dbReference type="RefSeq" id="WP_160409720.1">
    <property type="nucleotide sequence ID" value="NZ_WSES01000005.1"/>
</dbReference>
<keyword evidence="3 7" id="KW-0808">Transferase</keyword>
<accession>A0A7X3G1Q7</accession>
<dbReference type="Pfam" id="PF04613">
    <property type="entry name" value="LpxD"/>
    <property type="match status" value="1"/>
</dbReference>
<dbReference type="GO" id="GO:0009245">
    <property type="term" value="P:lipid A biosynthetic process"/>
    <property type="evidence" value="ECO:0007669"/>
    <property type="project" value="UniProtKB-UniRule"/>
</dbReference>
<keyword evidence="5 7" id="KW-0443">Lipid metabolism</keyword>
<name>A0A7X3G1Q7_9BURK</name>
<dbReference type="GO" id="GO:0016410">
    <property type="term" value="F:N-acyltransferase activity"/>
    <property type="evidence" value="ECO:0007669"/>
    <property type="project" value="InterPro"/>
</dbReference>
<organism evidence="10 11">
    <name type="scientific">Massilia cellulosiltytica</name>
    <dbReference type="NCBI Taxonomy" id="2683234"/>
    <lineage>
        <taxon>Bacteria</taxon>
        <taxon>Pseudomonadati</taxon>
        <taxon>Pseudomonadota</taxon>
        <taxon>Betaproteobacteria</taxon>
        <taxon>Burkholderiales</taxon>
        <taxon>Oxalobacteraceae</taxon>
        <taxon>Telluria group</taxon>
        <taxon>Massilia</taxon>
    </lineage>
</organism>
<sequence>MGARLVELVTRFGGRLEGDPDIEVARIAPLDRAGATDISFLSNSRLRAVAAHSRAAALILAPLDEPEVAATYAGARIVTNNPYAYFARTAQYLCAPGHTPAPGIHPTAAVHPEARVDPTAFLGPHVTVEEGAAIGPGAVIDAGCYIGRDASVGEGTHFFANVTFHARCVIGARGIVHSGAVIGGDGFGFAVDGGVYIKIPQTGRVVIGDDVDIGSNTAVDRGALDDTVIEDGVKLDNLIQIGHNCRIGAHTAMAGCVGVAGSANIGRHCTFGGAAMINGHIDIVDNVHVTAGTLVPNSITAPGRYTGFYPMAPNAEWERNAALLRNLSAMREKIKALERAVKVLGGEQTGQSSRDASALTRSS</sequence>
<evidence type="ECO:0000256" key="4">
    <source>
        <dbReference type="ARBA" id="ARBA00022737"/>
    </source>
</evidence>
<comment type="similarity">
    <text evidence="7">Belongs to the transferase hexapeptide repeat family. LpxD subfamily.</text>
</comment>
<keyword evidence="2 7" id="KW-0441">Lipid A biosynthesis</keyword>
<evidence type="ECO:0000256" key="2">
    <source>
        <dbReference type="ARBA" id="ARBA00022556"/>
    </source>
</evidence>
<dbReference type="NCBIfam" id="TIGR01853">
    <property type="entry name" value="lipid_A_lpxD"/>
    <property type="match status" value="1"/>
</dbReference>
<keyword evidence="4 7" id="KW-0677">Repeat</keyword>
<keyword evidence="8" id="KW-0175">Coiled coil</keyword>
<dbReference type="NCBIfam" id="NF002060">
    <property type="entry name" value="PRK00892.1"/>
    <property type="match status" value="1"/>
</dbReference>
<feature type="coiled-coil region" evidence="8">
    <location>
        <begin position="320"/>
        <end position="347"/>
    </location>
</feature>
<dbReference type="UniPathway" id="UPA00973"/>